<accession>A0A024GB25</accession>
<dbReference type="InParanoid" id="A0A024GB25"/>
<proteinExistence type="inferred from homology"/>
<dbReference type="AlphaFoldDB" id="A0A024GB25"/>
<organism evidence="4 5">
    <name type="scientific">Albugo candida</name>
    <dbReference type="NCBI Taxonomy" id="65357"/>
    <lineage>
        <taxon>Eukaryota</taxon>
        <taxon>Sar</taxon>
        <taxon>Stramenopiles</taxon>
        <taxon>Oomycota</taxon>
        <taxon>Peronosporomycetes</taxon>
        <taxon>Albuginales</taxon>
        <taxon>Albuginaceae</taxon>
        <taxon>Albugo</taxon>
    </lineage>
</organism>
<dbReference type="Proteomes" id="UP000053237">
    <property type="component" value="Unassembled WGS sequence"/>
</dbReference>
<feature type="domain" description="Histone RNA hairpin-binding protein RNA-binding" evidence="3">
    <location>
        <begin position="47"/>
        <end position="114"/>
    </location>
</feature>
<evidence type="ECO:0000256" key="2">
    <source>
        <dbReference type="ARBA" id="ARBA00022884"/>
    </source>
</evidence>
<evidence type="ECO:0000259" key="3">
    <source>
        <dbReference type="Pfam" id="PF15247"/>
    </source>
</evidence>
<dbReference type="InterPro" id="IPR026502">
    <property type="entry name" value="SLBP1/SLBP2"/>
</dbReference>
<name>A0A024GB25_9STRA</name>
<dbReference type="GO" id="GO:0051028">
    <property type="term" value="P:mRNA transport"/>
    <property type="evidence" value="ECO:0007669"/>
    <property type="project" value="TreeGrafter"/>
</dbReference>
<dbReference type="Pfam" id="PF15247">
    <property type="entry name" value="SLBP_RNA_bind"/>
    <property type="match status" value="1"/>
</dbReference>
<dbReference type="Gene3D" id="1.10.8.1120">
    <property type="entry name" value="Histone RNA hairpin-binding protein RNA-binding domain"/>
    <property type="match status" value="1"/>
</dbReference>
<keyword evidence="2" id="KW-0694">RNA-binding</keyword>
<dbReference type="InterPro" id="IPR038294">
    <property type="entry name" value="SLBP_RNA_bind_sf"/>
</dbReference>
<protein>
    <recommendedName>
        <fullName evidence="3">Histone RNA hairpin-binding protein RNA-binding domain-containing protein</fullName>
    </recommendedName>
</protein>
<comment type="caution">
    <text evidence="4">The sequence shown here is derived from an EMBL/GenBank/DDBJ whole genome shotgun (WGS) entry which is preliminary data.</text>
</comment>
<dbReference type="EMBL" id="CAIX01000060">
    <property type="protein sequence ID" value="CCI44066.1"/>
    <property type="molecule type" value="Genomic_DNA"/>
</dbReference>
<gene>
    <name evidence="4" type="ORF">BN9_048500</name>
</gene>
<dbReference type="GO" id="GO:0006398">
    <property type="term" value="P:mRNA 3'-end processing by stem-loop binding and cleavage"/>
    <property type="evidence" value="ECO:0007669"/>
    <property type="project" value="TreeGrafter"/>
</dbReference>
<dbReference type="GO" id="GO:0071207">
    <property type="term" value="F:histone pre-mRNA stem-loop binding"/>
    <property type="evidence" value="ECO:0007669"/>
    <property type="project" value="TreeGrafter"/>
</dbReference>
<keyword evidence="5" id="KW-1185">Reference proteome</keyword>
<dbReference type="OrthoDB" id="265795at2759"/>
<sequence length="169" mass="19502">MFKKHEPDTTDIVDEIAAPHSPAEALDYTASCTVKKKIFAAHETLSKRVLAQRQKQIDYGKNTIGYKRYRNMVTKENRRKHSHPLTPDKGLNISKRRFDQVVRSWRRSLHKFDPPDLSAPNQVLAQQSKFEALSSAVSDGDRYNLEDMLKTANDQLRYTFPPTDDDELL</sequence>
<evidence type="ECO:0000313" key="4">
    <source>
        <dbReference type="EMBL" id="CCI44066.1"/>
    </source>
</evidence>
<dbReference type="PANTHER" id="PTHR17408">
    <property type="entry name" value="HISTONE RNA HAIRPIN-BINDING PROTEIN"/>
    <property type="match status" value="1"/>
</dbReference>
<evidence type="ECO:0000256" key="1">
    <source>
        <dbReference type="ARBA" id="ARBA00006151"/>
    </source>
</evidence>
<dbReference type="PANTHER" id="PTHR17408:SF0">
    <property type="entry name" value="HISTONE RNA HAIRPIN-BINDING PROTEIN"/>
    <property type="match status" value="1"/>
</dbReference>
<dbReference type="FunFam" id="1.10.8.1120:FF:000001">
    <property type="entry name" value="Histone RNA hairpin-binding protein-like"/>
    <property type="match status" value="1"/>
</dbReference>
<reference evidence="4 5" key="1">
    <citation type="submission" date="2012-05" db="EMBL/GenBank/DDBJ databases">
        <title>Recombination and specialization in a pathogen metapopulation.</title>
        <authorList>
            <person name="Gardiner A."/>
            <person name="Kemen E."/>
            <person name="Schultz-Larsen T."/>
            <person name="MacLean D."/>
            <person name="Van Oosterhout C."/>
            <person name="Jones J.D.G."/>
        </authorList>
    </citation>
    <scope>NUCLEOTIDE SEQUENCE [LARGE SCALE GENOMIC DNA]</scope>
    <source>
        <strain evidence="4 5">Ac Nc2</strain>
    </source>
</reference>
<comment type="similarity">
    <text evidence="1">Belongs to the SLBP family.</text>
</comment>
<evidence type="ECO:0000313" key="5">
    <source>
        <dbReference type="Proteomes" id="UP000053237"/>
    </source>
</evidence>
<dbReference type="InterPro" id="IPR029344">
    <property type="entry name" value="SLBP_RNA_bind"/>
</dbReference>
<dbReference type="GO" id="GO:0005737">
    <property type="term" value="C:cytoplasm"/>
    <property type="evidence" value="ECO:0007669"/>
    <property type="project" value="TreeGrafter"/>
</dbReference>
<dbReference type="GO" id="GO:0003729">
    <property type="term" value="F:mRNA binding"/>
    <property type="evidence" value="ECO:0007669"/>
    <property type="project" value="InterPro"/>
</dbReference>
<dbReference type="GO" id="GO:0071204">
    <property type="term" value="C:histone pre-mRNA 3'end processing complex"/>
    <property type="evidence" value="ECO:0007669"/>
    <property type="project" value="TreeGrafter"/>
</dbReference>
<dbReference type="STRING" id="65357.A0A024GB25"/>